<dbReference type="AlphaFoldDB" id="A0A485NYI6"/>
<evidence type="ECO:0000313" key="3">
    <source>
        <dbReference type="Proteomes" id="UP000386466"/>
    </source>
</evidence>
<sequence>MRLGAEHSAGPAAQKSFGHKEVKPKSPKENSDTNNHTKMGSLMIKTATLQDKEPWSEKYLEQEIKQ</sequence>
<reference evidence="2 3" key="1">
    <citation type="submission" date="2019-01" db="EMBL/GenBank/DDBJ databases">
        <authorList>
            <person name="Alioto T."/>
            <person name="Alioto T."/>
        </authorList>
    </citation>
    <scope>NUCLEOTIDE SEQUENCE [LARGE SCALE GENOMIC DNA]</scope>
</reference>
<proteinExistence type="predicted"/>
<evidence type="ECO:0000256" key="1">
    <source>
        <dbReference type="SAM" id="MobiDB-lite"/>
    </source>
</evidence>
<feature type="compositionally biased region" description="Basic and acidic residues" evidence="1">
    <location>
        <begin position="18"/>
        <end position="31"/>
    </location>
</feature>
<organism evidence="2 3">
    <name type="scientific">Lynx pardinus</name>
    <name type="common">Iberian lynx</name>
    <name type="synonym">Felis pardina</name>
    <dbReference type="NCBI Taxonomy" id="191816"/>
    <lineage>
        <taxon>Eukaryota</taxon>
        <taxon>Metazoa</taxon>
        <taxon>Chordata</taxon>
        <taxon>Craniata</taxon>
        <taxon>Vertebrata</taxon>
        <taxon>Euteleostomi</taxon>
        <taxon>Mammalia</taxon>
        <taxon>Eutheria</taxon>
        <taxon>Laurasiatheria</taxon>
        <taxon>Carnivora</taxon>
        <taxon>Feliformia</taxon>
        <taxon>Felidae</taxon>
        <taxon>Felinae</taxon>
        <taxon>Lynx</taxon>
    </lineage>
</organism>
<dbReference type="Proteomes" id="UP000386466">
    <property type="component" value="Unassembled WGS sequence"/>
</dbReference>
<gene>
    <name evidence="2" type="ORF">LYPA_23C019198</name>
</gene>
<feature type="region of interest" description="Disordered" evidence="1">
    <location>
        <begin position="1"/>
        <end position="66"/>
    </location>
</feature>
<accession>A0A485NYI6</accession>
<dbReference type="EMBL" id="CAAGRJ010024219">
    <property type="protein sequence ID" value="VFV37347.1"/>
    <property type="molecule type" value="Genomic_DNA"/>
</dbReference>
<protein>
    <submittedName>
        <fullName evidence="2">Uncharacterized protein</fullName>
    </submittedName>
</protein>
<name>A0A485NYI6_LYNPA</name>
<evidence type="ECO:0000313" key="2">
    <source>
        <dbReference type="EMBL" id="VFV37347.1"/>
    </source>
</evidence>
<keyword evidence="3" id="KW-1185">Reference proteome</keyword>
<feature type="compositionally biased region" description="Basic and acidic residues" evidence="1">
    <location>
        <begin position="50"/>
        <end position="66"/>
    </location>
</feature>